<accession>A0A392RZ70</accession>
<dbReference type="AlphaFoldDB" id="A0A392RZ70"/>
<name>A0A392RZ70_9FABA</name>
<evidence type="ECO:0000313" key="2">
    <source>
        <dbReference type="EMBL" id="MCI40915.1"/>
    </source>
</evidence>
<dbReference type="EMBL" id="LXQA010285447">
    <property type="protein sequence ID" value="MCI40915.1"/>
    <property type="molecule type" value="Genomic_DNA"/>
</dbReference>
<protein>
    <submittedName>
        <fullName evidence="2">Uncharacterized protein</fullName>
    </submittedName>
</protein>
<reference evidence="2 3" key="1">
    <citation type="journal article" date="2018" name="Front. Plant Sci.">
        <title>Red Clover (Trifolium pratense) and Zigzag Clover (T. medium) - A Picture of Genomic Similarities and Differences.</title>
        <authorList>
            <person name="Dluhosova J."/>
            <person name="Istvanek J."/>
            <person name="Nedelnik J."/>
            <person name="Repkova J."/>
        </authorList>
    </citation>
    <scope>NUCLEOTIDE SEQUENCE [LARGE SCALE GENOMIC DNA]</scope>
    <source>
        <strain evidence="3">cv. 10/8</strain>
        <tissue evidence="2">Leaf</tissue>
    </source>
</reference>
<sequence length="81" mass="8951">PVDLVSDLAMSHFNSFLGSTDPLESGLFTLKPLRAEPIQLSIVHGRQGITLENRSGPRRSSSKNEVEAQTQEDVWTKIFGI</sequence>
<feature type="region of interest" description="Disordered" evidence="1">
    <location>
        <begin position="49"/>
        <end position="70"/>
    </location>
</feature>
<proteinExistence type="predicted"/>
<keyword evidence="3" id="KW-1185">Reference proteome</keyword>
<evidence type="ECO:0000256" key="1">
    <source>
        <dbReference type="SAM" id="MobiDB-lite"/>
    </source>
</evidence>
<dbReference type="Proteomes" id="UP000265520">
    <property type="component" value="Unassembled WGS sequence"/>
</dbReference>
<comment type="caution">
    <text evidence="2">The sequence shown here is derived from an EMBL/GenBank/DDBJ whole genome shotgun (WGS) entry which is preliminary data.</text>
</comment>
<organism evidence="2 3">
    <name type="scientific">Trifolium medium</name>
    <dbReference type="NCBI Taxonomy" id="97028"/>
    <lineage>
        <taxon>Eukaryota</taxon>
        <taxon>Viridiplantae</taxon>
        <taxon>Streptophyta</taxon>
        <taxon>Embryophyta</taxon>
        <taxon>Tracheophyta</taxon>
        <taxon>Spermatophyta</taxon>
        <taxon>Magnoliopsida</taxon>
        <taxon>eudicotyledons</taxon>
        <taxon>Gunneridae</taxon>
        <taxon>Pentapetalae</taxon>
        <taxon>rosids</taxon>
        <taxon>fabids</taxon>
        <taxon>Fabales</taxon>
        <taxon>Fabaceae</taxon>
        <taxon>Papilionoideae</taxon>
        <taxon>50 kb inversion clade</taxon>
        <taxon>NPAAA clade</taxon>
        <taxon>Hologalegina</taxon>
        <taxon>IRL clade</taxon>
        <taxon>Trifolieae</taxon>
        <taxon>Trifolium</taxon>
    </lineage>
</organism>
<evidence type="ECO:0000313" key="3">
    <source>
        <dbReference type="Proteomes" id="UP000265520"/>
    </source>
</evidence>
<feature type="non-terminal residue" evidence="2">
    <location>
        <position position="1"/>
    </location>
</feature>